<keyword evidence="2" id="KW-1185">Reference proteome</keyword>
<dbReference type="VEuPathDB" id="VectorBase:GBRI002458"/>
<dbReference type="EnsemblMetazoa" id="GBRI002458-RA">
    <property type="protein sequence ID" value="GBRI002458-PA"/>
    <property type="gene ID" value="GBRI002458"/>
</dbReference>
<organism evidence="1 2">
    <name type="scientific">Glossina brevipalpis</name>
    <dbReference type="NCBI Taxonomy" id="37001"/>
    <lineage>
        <taxon>Eukaryota</taxon>
        <taxon>Metazoa</taxon>
        <taxon>Ecdysozoa</taxon>
        <taxon>Arthropoda</taxon>
        <taxon>Hexapoda</taxon>
        <taxon>Insecta</taxon>
        <taxon>Pterygota</taxon>
        <taxon>Neoptera</taxon>
        <taxon>Endopterygota</taxon>
        <taxon>Diptera</taxon>
        <taxon>Brachycera</taxon>
        <taxon>Muscomorpha</taxon>
        <taxon>Hippoboscoidea</taxon>
        <taxon>Glossinidae</taxon>
        <taxon>Glossina</taxon>
    </lineage>
</organism>
<reference evidence="1" key="2">
    <citation type="submission" date="2020-05" db="UniProtKB">
        <authorList>
            <consortium name="EnsemblMetazoa"/>
        </authorList>
    </citation>
    <scope>IDENTIFICATION</scope>
    <source>
        <strain evidence="1">IAEA</strain>
    </source>
</reference>
<evidence type="ECO:0000313" key="2">
    <source>
        <dbReference type="Proteomes" id="UP000091820"/>
    </source>
</evidence>
<name>A0A1A9W133_9MUSC</name>
<dbReference type="AlphaFoldDB" id="A0A1A9W133"/>
<protein>
    <submittedName>
        <fullName evidence="1">Uncharacterized protein</fullName>
    </submittedName>
</protein>
<proteinExistence type="predicted"/>
<dbReference type="Proteomes" id="UP000091820">
    <property type="component" value="Unassembled WGS sequence"/>
</dbReference>
<evidence type="ECO:0000313" key="1">
    <source>
        <dbReference type="EnsemblMetazoa" id="GBRI002458-PA"/>
    </source>
</evidence>
<sequence length="77" mass="8216">MLNVTVFSSSLYDTSDSGLVTRCAPAPPLVPLCSSSPIPLTPAPPPQFPLPPFVKWLAPRERAFLRFGATTGVTGFK</sequence>
<accession>A0A1A9W133</accession>
<reference evidence="2" key="1">
    <citation type="submission" date="2014-03" db="EMBL/GenBank/DDBJ databases">
        <authorList>
            <person name="Aksoy S."/>
            <person name="Warren W."/>
            <person name="Wilson R.K."/>
        </authorList>
    </citation>
    <scope>NUCLEOTIDE SEQUENCE [LARGE SCALE GENOMIC DNA]</scope>
    <source>
        <strain evidence="2">IAEA</strain>
    </source>
</reference>